<comment type="caution">
    <text evidence="2">The sequence shown here is derived from an EMBL/GenBank/DDBJ whole genome shotgun (WGS) entry which is preliminary data.</text>
</comment>
<keyword evidence="3" id="KW-1185">Reference proteome</keyword>
<feature type="domain" description="Calcineurin-like phosphoesterase" evidence="1">
    <location>
        <begin position="119"/>
        <end position="363"/>
    </location>
</feature>
<reference evidence="2 3" key="1">
    <citation type="journal article" date="2019" name="Environ. Microbiol.">
        <title>Species interactions and distinct microbial communities in high Arctic permafrost affected cryosols are associated with the CH4 and CO2 gas fluxes.</title>
        <authorList>
            <person name="Altshuler I."/>
            <person name="Hamel J."/>
            <person name="Turney S."/>
            <person name="Magnuson E."/>
            <person name="Levesque R."/>
            <person name="Greer C."/>
            <person name="Whyte L.G."/>
        </authorList>
    </citation>
    <scope>NUCLEOTIDE SEQUENCE [LARGE SCALE GENOMIC DNA]</scope>
    <source>
        <strain evidence="2 3">E6.1</strain>
    </source>
</reference>
<dbReference type="SUPFAM" id="SSF56300">
    <property type="entry name" value="Metallo-dependent phosphatases"/>
    <property type="match status" value="1"/>
</dbReference>
<evidence type="ECO:0000259" key="1">
    <source>
        <dbReference type="Pfam" id="PF00149"/>
    </source>
</evidence>
<sequence length="460" mass="49250">MGLAGALATPAHGDTKAPAVVNDARLEAAYVIMGDGFATVRIVTGAAGCPALTIDAKAQPMIVRAPHASLPLRPTASTIANSKPSVFPITVCEASLPPGAKRASVDGRPLPMPRPVIRRIVVIGDTGCRLKASENAYQACNDPEAYPFAIVAAHAAAWHPDLVIHVGDYLYRENPCAPGHAGCAGSPWGYGWDSWKADFFTPGAALLAAAPWTVTRGNHESCERAGQGWWRLLDPRAMQPRHDCNDAADDVTGNYSAPYRVSLGQGAQVVVMDLSHAGKKNIAADDPRYDEFVSTHDALARYARNATFTFATDHYPILGVTIPDGEPDKPPKAGNKAFQSTFGQVDKGLVPAGVDVLLAGHVHLWEHVDYSGNTPSQFIAGFSGTQEDAVPLPSRLPVDTSPLPGVTIRQFDAWTDGFGYMTMERTGARSWKVTVRHADGSLLRRCRIRGNHTYCEPIFG</sequence>
<dbReference type="GO" id="GO:0016787">
    <property type="term" value="F:hydrolase activity"/>
    <property type="evidence" value="ECO:0007669"/>
    <property type="project" value="InterPro"/>
</dbReference>
<evidence type="ECO:0000313" key="2">
    <source>
        <dbReference type="EMBL" id="TPG48091.1"/>
    </source>
</evidence>
<accession>A0A502FFD4</accession>
<dbReference type="InterPro" id="IPR004843">
    <property type="entry name" value="Calcineurin-like_PHP"/>
</dbReference>
<dbReference type="EMBL" id="RCZC01000010">
    <property type="protein sequence ID" value="TPG48091.1"/>
    <property type="molecule type" value="Genomic_DNA"/>
</dbReference>
<dbReference type="Gene3D" id="3.60.21.10">
    <property type="match status" value="1"/>
</dbReference>
<proteinExistence type="predicted"/>
<name>A0A502FFD4_9SPHN</name>
<organism evidence="2 3">
    <name type="scientific">Sphingomonas glacialis</name>
    <dbReference type="NCBI Taxonomy" id="658225"/>
    <lineage>
        <taxon>Bacteria</taxon>
        <taxon>Pseudomonadati</taxon>
        <taxon>Pseudomonadota</taxon>
        <taxon>Alphaproteobacteria</taxon>
        <taxon>Sphingomonadales</taxon>
        <taxon>Sphingomonadaceae</taxon>
        <taxon>Sphingomonas</taxon>
    </lineage>
</organism>
<dbReference type="InterPro" id="IPR029052">
    <property type="entry name" value="Metallo-depent_PP-like"/>
</dbReference>
<dbReference type="Pfam" id="PF00149">
    <property type="entry name" value="Metallophos"/>
    <property type="match status" value="1"/>
</dbReference>
<dbReference type="Proteomes" id="UP000319931">
    <property type="component" value="Unassembled WGS sequence"/>
</dbReference>
<evidence type="ECO:0000313" key="3">
    <source>
        <dbReference type="Proteomes" id="UP000319931"/>
    </source>
</evidence>
<dbReference type="AlphaFoldDB" id="A0A502FFD4"/>
<gene>
    <name evidence="2" type="ORF">EAH76_21620</name>
</gene>
<protein>
    <submittedName>
        <fullName evidence="2">Metallophosphoesterase</fullName>
    </submittedName>
</protein>
<dbReference type="OrthoDB" id="9763403at2"/>